<feature type="transmembrane region" description="Helical" evidence="5">
    <location>
        <begin position="587"/>
        <end position="606"/>
    </location>
</feature>
<keyword evidence="2 5" id="KW-0812">Transmembrane</keyword>
<evidence type="ECO:0000256" key="3">
    <source>
        <dbReference type="ARBA" id="ARBA00022989"/>
    </source>
</evidence>
<dbReference type="GO" id="GO:0005774">
    <property type="term" value="C:vacuolar membrane"/>
    <property type="evidence" value="ECO:0007669"/>
    <property type="project" value="TreeGrafter"/>
</dbReference>
<evidence type="ECO:0000259" key="7">
    <source>
        <dbReference type="Pfam" id="PF01490"/>
    </source>
</evidence>
<feature type="chain" id="PRO_5012374621" description="Amino acid transporter transmembrane domain-containing protein" evidence="6">
    <location>
        <begin position="25"/>
        <end position="697"/>
    </location>
</feature>
<feature type="transmembrane region" description="Helical" evidence="5">
    <location>
        <begin position="302"/>
        <end position="325"/>
    </location>
</feature>
<evidence type="ECO:0000313" key="8">
    <source>
        <dbReference type="EMBL" id="OWR54223.1"/>
    </source>
</evidence>
<feature type="transmembrane region" description="Helical" evidence="5">
    <location>
        <begin position="545"/>
        <end position="566"/>
    </location>
</feature>
<feature type="signal peptide" evidence="6">
    <location>
        <begin position="1"/>
        <end position="24"/>
    </location>
</feature>
<proteinExistence type="predicted"/>
<comment type="subcellular location">
    <subcellularLocation>
        <location evidence="1">Membrane</location>
        <topology evidence="1">Multi-pass membrane protein</topology>
    </subcellularLocation>
</comment>
<reference evidence="8 9" key="1">
    <citation type="journal article" date="2011" name="Cell">
        <title>The monarch butterfly genome yields insights into long-distance migration.</title>
        <authorList>
            <person name="Zhan S."/>
            <person name="Merlin C."/>
            <person name="Boore J.L."/>
            <person name="Reppert S.M."/>
        </authorList>
    </citation>
    <scope>NUCLEOTIDE SEQUENCE [LARGE SCALE GENOMIC DNA]</scope>
    <source>
        <strain evidence="8">F-2</strain>
    </source>
</reference>
<feature type="domain" description="Amino acid transporter transmembrane" evidence="7">
    <location>
        <begin position="274"/>
        <end position="637"/>
    </location>
</feature>
<evidence type="ECO:0000256" key="1">
    <source>
        <dbReference type="ARBA" id="ARBA00004141"/>
    </source>
</evidence>
<evidence type="ECO:0000256" key="2">
    <source>
        <dbReference type="ARBA" id="ARBA00022692"/>
    </source>
</evidence>
<keyword evidence="9" id="KW-1185">Reference proteome</keyword>
<dbReference type="GO" id="GO:0015179">
    <property type="term" value="F:L-amino acid transmembrane transporter activity"/>
    <property type="evidence" value="ECO:0007669"/>
    <property type="project" value="TreeGrafter"/>
</dbReference>
<feature type="transmembrane region" description="Helical" evidence="5">
    <location>
        <begin position="612"/>
        <end position="635"/>
    </location>
</feature>
<dbReference type="Proteomes" id="UP000007151">
    <property type="component" value="Unassembled WGS sequence"/>
</dbReference>
<organism evidence="8 9">
    <name type="scientific">Danaus plexippus plexippus</name>
    <dbReference type="NCBI Taxonomy" id="278856"/>
    <lineage>
        <taxon>Eukaryota</taxon>
        <taxon>Metazoa</taxon>
        <taxon>Ecdysozoa</taxon>
        <taxon>Arthropoda</taxon>
        <taxon>Hexapoda</taxon>
        <taxon>Insecta</taxon>
        <taxon>Pterygota</taxon>
        <taxon>Neoptera</taxon>
        <taxon>Endopterygota</taxon>
        <taxon>Lepidoptera</taxon>
        <taxon>Glossata</taxon>
        <taxon>Ditrysia</taxon>
        <taxon>Papilionoidea</taxon>
        <taxon>Nymphalidae</taxon>
        <taxon>Danainae</taxon>
        <taxon>Danaini</taxon>
        <taxon>Danaina</taxon>
        <taxon>Danaus</taxon>
        <taxon>Danaus</taxon>
    </lineage>
</organism>
<dbReference type="eggNOG" id="KOG1304">
    <property type="taxonomic scope" value="Eukaryota"/>
</dbReference>
<evidence type="ECO:0000256" key="4">
    <source>
        <dbReference type="ARBA" id="ARBA00023136"/>
    </source>
</evidence>
<dbReference type="InterPro" id="IPR013057">
    <property type="entry name" value="AA_transpt_TM"/>
</dbReference>
<feature type="transmembrane region" description="Helical" evidence="5">
    <location>
        <begin position="501"/>
        <end position="525"/>
    </location>
</feature>
<name>A0A212FKF2_DANPL</name>
<sequence>MASTKIFATAAFICLLSLFQQIDSTQITNHDVSSLLSLLNRNIVGNKKPVIIILEKDPGLAKKNKLALMTSSEEHDPINIPHLLHEKLYNERAVKQSTPSYLNLLQQRGQKSRMRHRAERNRVDDDNVQRTDKQVLRSPIVKKLLRISNSLRCDAKDDCQDKCSNKYNGKKVVTCKIQCEVKYECDQPEPEKDACESGCEDSCGNDECDNVDNRRKTPTNESEDDLRSLCNLELELTEYFDRSDSRTYHELYPGAEMINYDFTAERQNIYSTNLIESIAHLIKGCLGAGLLGMHEAFKYGGLWTSLAVTLIIGYIITYCMIMLVSSAQIMYGRLRVPRLSYPDLAEVAVATGPFNLSRRASKIFRYSVNVFLFLHFNGTCCIFEIMIAQTLKKVLESVSSSEFSISQYILMITLPLVSLCMIRSLKYLAPFSLVADLFIGICVIATVYYSITAASSLSDLPAWNDVQGFFRLMGICIFSINGIGVTLPVENNMRKPKYFKTVLLWAMPIVILFNAAIGFFGYWAWGKECKSPFTIHMPSNTASNLMQSFLAITLAVTFAVHFWIPFRIIWRNLSRRHKSKKGIWERMYRCVHVLVLSGLCVALPDMMTWMTFIGNVFTAFLLFIFPAFIEIMVMWREPRRRKFRSPRDPTQFPFLSRLPHPSPIHGVLIARLAFRDFAKISSRSPSAPDGTPSVSCM</sequence>
<protein>
    <recommendedName>
        <fullName evidence="7">Amino acid transporter transmembrane domain-containing protein</fullName>
    </recommendedName>
</protein>
<gene>
    <name evidence="8" type="ORF">KGM_203867</name>
</gene>
<dbReference type="PANTHER" id="PTHR22950:SF349">
    <property type="entry name" value="AMINO ACID TRANSPORTER TRANSMEMBRANE DOMAIN-CONTAINING PROTEIN"/>
    <property type="match status" value="1"/>
</dbReference>
<dbReference type="PANTHER" id="PTHR22950">
    <property type="entry name" value="AMINO ACID TRANSPORTER"/>
    <property type="match status" value="1"/>
</dbReference>
<keyword evidence="6" id="KW-0732">Signal</keyword>
<feature type="transmembrane region" description="Helical" evidence="5">
    <location>
        <begin position="469"/>
        <end position="489"/>
    </location>
</feature>
<accession>A0A212FKF2</accession>
<keyword evidence="4 5" id="KW-0472">Membrane</keyword>
<evidence type="ECO:0000256" key="5">
    <source>
        <dbReference type="SAM" id="Phobius"/>
    </source>
</evidence>
<evidence type="ECO:0000256" key="6">
    <source>
        <dbReference type="SAM" id="SignalP"/>
    </source>
</evidence>
<feature type="transmembrane region" description="Helical" evidence="5">
    <location>
        <begin position="408"/>
        <end position="425"/>
    </location>
</feature>
<comment type="caution">
    <text evidence="8">The sequence shown here is derived from an EMBL/GenBank/DDBJ whole genome shotgun (WGS) entry which is preliminary data.</text>
</comment>
<feature type="transmembrane region" description="Helical" evidence="5">
    <location>
        <begin position="437"/>
        <end position="457"/>
    </location>
</feature>
<dbReference type="Pfam" id="PF01490">
    <property type="entry name" value="Aa_trans"/>
    <property type="match status" value="1"/>
</dbReference>
<dbReference type="AlphaFoldDB" id="A0A212FKF2"/>
<evidence type="ECO:0000313" key="9">
    <source>
        <dbReference type="Proteomes" id="UP000007151"/>
    </source>
</evidence>
<feature type="transmembrane region" description="Helical" evidence="5">
    <location>
        <begin position="366"/>
        <end position="388"/>
    </location>
</feature>
<keyword evidence="3 5" id="KW-1133">Transmembrane helix</keyword>
<dbReference type="InParanoid" id="A0A212FKF2"/>
<dbReference type="EMBL" id="AGBW02008054">
    <property type="protein sequence ID" value="OWR54223.1"/>
    <property type="molecule type" value="Genomic_DNA"/>
</dbReference>
<dbReference type="KEGG" id="dpl:KGM_203867"/>